<dbReference type="Proteomes" id="UP000637383">
    <property type="component" value="Unassembled WGS sequence"/>
</dbReference>
<keyword evidence="3" id="KW-1185">Reference proteome</keyword>
<reference evidence="2 3" key="1">
    <citation type="journal article" date="2020" name="ISME J.">
        <title>Comparative genomics reveals insights into cyanobacterial evolution and habitat adaptation.</title>
        <authorList>
            <person name="Chen M.Y."/>
            <person name="Teng W.K."/>
            <person name="Zhao L."/>
            <person name="Hu C.X."/>
            <person name="Zhou Y.K."/>
            <person name="Han B.P."/>
            <person name="Song L.R."/>
            <person name="Shu W.S."/>
        </authorList>
    </citation>
    <scope>NUCLEOTIDE SEQUENCE [LARGE SCALE GENOMIC DNA]</scope>
    <source>
        <strain evidence="2 3">FACHB-159</strain>
    </source>
</reference>
<evidence type="ECO:0000256" key="1">
    <source>
        <dbReference type="SAM" id="SignalP"/>
    </source>
</evidence>
<accession>A0ABR8KH47</accession>
<organism evidence="2 3">
    <name type="scientific">Nostoc paludosum FACHB-159</name>
    <dbReference type="NCBI Taxonomy" id="2692908"/>
    <lineage>
        <taxon>Bacteria</taxon>
        <taxon>Bacillati</taxon>
        <taxon>Cyanobacteriota</taxon>
        <taxon>Cyanophyceae</taxon>
        <taxon>Nostocales</taxon>
        <taxon>Nostocaceae</taxon>
        <taxon>Nostoc</taxon>
    </lineage>
</organism>
<comment type="caution">
    <text evidence="2">The sequence shown here is derived from an EMBL/GenBank/DDBJ whole genome shotgun (WGS) entry which is preliminary data.</text>
</comment>
<evidence type="ECO:0000313" key="3">
    <source>
        <dbReference type="Proteomes" id="UP000637383"/>
    </source>
</evidence>
<dbReference type="RefSeq" id="WP_190957992.1">
    <property type="nucleotide sequence ID" value="NZ_JACJTU010000031.1"/>
</dbReference>
<gene>
    <name evidence="2" type="ORF">H6H03_26575</name>
</gene>
<feature type="signal peptide" evidence="1">
    <location>
        <begin position="1"/>
        <end position="17"/>
    </location>
</feature>
<protein>
    <submittedName>
        <fullName evidence="2">Uncharacterized protein</fullName>
    </submittedName>
</protein>
<proteinExistence type="predicted"/>
<dbReference type="EMBL" id="JACJTU010000031">
    <property type="protein sequence ID" value="MBD2737407.1"/>
    <property type="molecule type" value="Genomic_DNA"/>
</dbReference>
<dbReference type="InterPro" id="IPR025478">
    <property type="entry name" value="COP23"/>
</dbReference>
<feature type="chain" id="PRO_5046192229" evidence="1">
    <location>
        <begin position="18"/>
        <end position="189"/>
    </location>
</feature>
<keyword evidence="1" id="KW-0732">Signal</keyword>
<sequence length="189" mass="21431">MKTGKLLSIILFCLAFAITQTLGITPTFSQANSPDRVSFFCQDTFDRASNTNLPTTLAWVLEKRGHTSIILWKSEYFPGWNPRQRCEIVSPKFQSFYNQGSLKYLTNGKVKGYPVICAVANEGEKCGKENQLFQLKDERSSELVIYRLINILEGGGGTEALYQNSGKQMYVPLDEFLRKAPTLEQEKRI</sequence>
<name>A0ABR8KH47_9NOSO</name>
<dbReference type="Pfam" id="PF14218">
    <property type="entry name" value="COP23"/>
    <property type="match status" value="1"/>
</dbReference>
<evidence type="ECO:0000313" key="2">
    <source>
        <dbReference type="EMBL" id="MBD2737407.1"/>
    </source>
</evidence>